<proteinExistence type="predicted"/>
<dbReference type="AlphaFoldDB" id="Q0RCF2"/>
<evidence type="ECO:0000313" key="1">
    <source>
        <dbReference type="EMBL" id="CAJ64873.1"/>
    </source>
</evidence>
<dbReference type="KEGG" id="fal:FRAAL6250"/>
<dbReference type="HOGENOM" id="CLU_3381987_0_0_11"/>
<evidence type="ECO:0000313" key="2">
    <source>
        <dbReference type="Proteomes" id="UP000000657"/>
    </source>
</evidence>
<name>Q0RCF2_FRAAA</name>
<accession>Q0RCF2</accession>
<dbReference type="STRING" id="326424.FRAAL6250"/>
<dbReference type="EMBL" id="CT573213">
    <property type="protein sequence ID" value="CAJ64873.1"/>
    <property type="molecule type" value="Genomic_DNA"/>
</dbReference>
<keyword evidence="2" id="KW-1185">Reference proteome</keyword>
<reference evidence="1 2" key="1">
    <citation type="journal article" date="2007" name="Genome Res.">
        <title>Genome characteristics of facultatively symbiotic Frankia sp. strains reflect host range and host plant biogeography.</title>
        <authorList>
            <person name="Normand P."/>
            <person name="Lapierre P."/>
            <person name="Tisa L.S."/>
            <person name="Gogarten J.P."/>
            <person name="Alloisio N."/>
            <person name="Bagnarol E."/>
            <person name="Bassi C.A."/>
            <person name="Berry A.M."/>
            <person name="Bickhart D.M."/>
            <person name="Choisne N."/>
            <person name="Couloux A."/>
            <person name="Cournoyer B."/>
            <person name="Cruveiller S."/>
            <person name="Daubin V."/>
            <person name="Demange N."/>
            <person name="Francino M.P."/>
            <person name="Goltsman E."/>
            <person name="Huang Y."/>
            <person name="Kopp O.R."/>
            <person name="Labarre L."/>
            <person name="Lapidus A."/>
            <person name="Lavire C."/>
            <person name="Marechal J."/>
            <person name="Martinez M."/>
            <person name="Mastronunzio J.E."/>
            <person name="Mullin B.C."/>
            <person name="Niemann J."/>
            <person name="Pujic P."/>
            <person name="Rawnsley T."/>
            <person name="Rouy Z."/>
            <person name="Schenowitz C."/>
            <person name="Sellstedt A."/>
            <person name="Tavares F."/>
            <person name="Tomkins J.P."/>
            <person name="Vallenet D."/>
            <person name="Valverde C."/>
            <person name="Wall L.G."/>
            <person name="Wang Y."/>
            <person name="Medigue C."/>
            <person name="Benson D.R."/>
        </authorList>
    </citation>
    <scope>NUCLEOTIDE SEQUENCE [LARGE SCALE GENOMIC DNA]</scope>
    <source>
        <strain evidence="2">DSM 45986 / CECT 9034 / ACN14a</strain>
    </source>
</reference>
<organism evidence="1 2">
    <name type="scientific">Frankia alni (strain DSM 45986 / CECT 9034 / ACN14a)</name>
    <dbReference type="NCBI Taxonomy" id="326424"/>
    <lineage>
        <taxon>Bacteria</taxon>
        <taxon>Bacillati</taxon>
        <taxon>Actinomycetota</taxon>
        <taxon>Actinomycetes</taxon>
        <taxon>Frankiales</taxon>
        <taxon>Frankiaceae</taxon>
        <taxon>Frankia</taxon>
    </lineage>
</organism>
<gene>
    <name evidence="1" type="ordered locus">FRAAL6250</name>
</gene>
<protein>
    <submittedName>
        <fullName evidence="1">Uncharacterized protein</fullName>
    </submittedName>
</protein>
<dbReference type="Proteomes" id="UP000000657">
    <property type="component" value="Chromosome"/>
</dbReference>
<sequence>MAEATPERHRGASHSYDRLLSAIGYAHKSVRQI</sequence>